<dbReference type="EMBL" id="LZPO01017328">
    <property type="protein sequence ID" value="OBS80650.1"/>
    <property type="molecule type" value="Genomic_DNA"/>
</dbReference>
<evidence type="ECO:0000313" key="3">
    <source>
        <dbReference type="Proteomes" id="UP000092124"/>
    </source>
</evidence>
<evidence type="ECO:0000259" key="1">
    <source>
        <dbReference type="PROSITE" id="PS50805"/>
    </source>
</evidence>
<dbReference type="InterPro" id="IPR036051">
    <property type="entry name" value="KRAB_dom_sf"/>
</dbReference>
<dbReference type="STRING" id="56216.A0A1A6HRL1"/>
<reference evidence="2 3" key="1">
    <citation type="submission" date="2016-06" db="EMBL/GenBank/DDBJ databases">
        <title>The Draft Genome Sequence and Annotation of the Desert Woodrat Neotoma lepida.</title>
        <authorList>
            <person name="Campbell M."/>
            <person name="Oakeson K.F."/>
            <person name="Yandell M."/>
            <person name="Halpert J.R."/>
            <person name="Dearing D."/>
        </authorList>
    </citation>
    <scope>NUCLEOTIDE SEQUENCE [LARGE SCALE GENOMIC DNA]</scope>
    <source>
        <strain evidence="2">417</strain>
        <tissue evidence="2">Liver</tissue>
    </source>
</reference>
<evidence type="ECO:0000313" key="2">
    <source>
        <dbReference type="EMBL" id="OBS80650.1"/>
    </source>
</evidence>
<dbReference type="AlphaFoldDB" id="A0A1A6HRL1"/>
<comment type="caution">
    <text evidence="2">The sequence shown here is derived from an EMBL/GenBank/DDBJ whole genome shotgun (WGS) entry which is preliminary data.</text>
</comment>
<accession>A0A1A6HRL1</accession>
<keyword evidence="3" id="KW-1185">Reference proteome</keyword>
<dbReference type="GO" id="GO:0006355">
    <property type="term" value="P:regulation of DNA-templated transcription"/>
    <property type="evidence" value="ECO:0007669"/>
    <property type="project" value="InterPro"/>
</dbReference>
<dbReference type="InterPro" id="IPR001909">
    <property type="entry name" value="KRAB"/>
</dbReference>
<dbReference type="Proteomes" id="UP000092124">
    <property type="component" value="Unassembled WGS sequence"/>
</dbReference>
<dbReference type="SUPFAM" id="SSF109640">
    <property type="entry name" value="KRAB domain (Kruppel-associated box)"/>
    <property type="match status" value="1"/>
</dbReference>
<organism evidence="2 3">
    <name type="scientific">Neotoma lepida</name>
    <name type="common">Desert woodrat</name>
    <dbReference type="NCBI Taxonomy" id="56216"/>
    <lineage>
        <taxon>Eukaryota</taxon>
        <taxon>Metazoa</taxon>
        <taxon>Chordata</taxon>
        <taxon>Craniata</taxon>
        <taxon>Vertebrata</taxon>
        <taxon>Euteleostomi</taxon>
        <taxon>Mammalia</taxon>
        <taxon>Eutheria</taxon>
        <taxon>Euarchontoglires</taxon>
        <taxon>Glires</taxon>
        <taxon>Rodentia</taxon>
        <taxon>Myomorpha</taxon>
        <taxon>Muroidea</taxon>
        <taxon>Cricetidae</taxon>
        <taxon>Neotominae</taxon>
        <taxon>Neotoma</taxon>
    </lineage>
</organism>
<proteinExistence type="predicted"/>
<sequence>MLENYRNLASMGFPLLKPAVISQLEEGKDLENLSQLATRTDSQGLWTDEKLVLGNLDIVF</sequence>
<name>A0A1A6HRL1_NEOLE</name>
<gene>
    <name evidence="2" type="ORF">A6R68_21145</name>
</gene>
<dbReference type="PROSITE" id="PS50805">
    <property type="entry name" value="KRAB"/>
    <property type="match status" value="1"/>
</dbReference>
<protein>
    <recommendedName>
        <fullName evidence="1">KRAB domain-containing protein</fullName>
    </recommendedName>
</protein>
<feature type="domain" description="KRAB" evidence="1">
    <location>
        <begin position="1"/>
        <end position="43"/>
    </location>
</feature>